<dbReference type="Proteomes" id="UP000324222">
    <property type="component" value="Unassembled WGS sequence"/>
</dbReference>
<comment type="caution">
    <text evidence="1">The sequence shown here is derived from an EMBL/GenBank/DDBJ whole genome shotgun (WGS) entry which is preliminary data.</text>
</comment>
<evidence type="ECO:0000313" key="2">
    <source>
        <dbReference type="Proteomes" id="UP000324222"/>
    </source>
</evidence>
<name>A0A5B7E712_PORTR</name>
<proteinExistence type="predicted"/>
<organism evidence="1 2">
    <name type="scientific">Portunus trituberculatus</name>
    <name type="common">Swimming crab</name>
    <name type="synonym">Neptunus trituberculatus</name>
    <dbReference type="NCBI Taxonomy" id="210409"/>
    <lineage>
        <taxon>Eukaryota</taxon>
        <taxon>Metazoa</taxon>
        <taxon>Ecdysozoa</taxon>
        <taxon>Arthropoda</taxon>
        <taxon>Crustacea</taxon>
        <taxon>Multicrustacea</taxon>
        <taxon>Malacostraca</taxon>
        <taxon>Eumalacostraca</taxon>
        <taxon>Eucarida</taxon>
        <taxon>Decapoda</taxon>
        <taxon>Pleocyemata</taxon>
        <taxon>Brachyura</taxon>
        <taxon>Eubrachyura</taxon>
        <taxon>Portunoidea</taxon>
        <taxon>Portunidae</taxon>
        <taxon>Portuninae</taxon>
        <taxon>Portunus</taxon>
    </lineage>
</organism>
<keyword evidence="2" id="KW-1185">Reference proteome</keyword>
<protein>
    <submittedName>
        <fullName evidence="1">Uncharacterized protein</fullName>
    </submittedName>
</protein>
<accession>A0A5B7E712</accession>
<gene>
    <name evidence="1" type="ORF">E2C01_022212</name>
</gene>
<evidence type="ECO:0000313" key="1">
    <source>
        <dbReference type="EMBL" id="MPC28996.1"/>
    </source>
</evidence>
<reference evidence="1 2" key="1">
    <citation type="submission" date="2019-05" db="EMBL/GenBank/DDBJ databases">
        <title>Another draft genome of Portunus trituberculatus and its Hox gene families provides insights of decapod evolution.</title>
        <authorList>
            <person name="Jeong J.-H."/>
            <person name="Song I."/>
            <person name="Kim S."/>
            <person name="Choi T."/>
            <person name="Kim D."/>
            <person name="Ryu S."/>
            <person name="Kim W."/>
        </authorList>
    </citation>
    <scope>NUCLEOTIDE SEQUENCE [LARGE SCALE GENOMIC DNA]</scope>
    <source>
        <tissue evidence="1">Muscle</tissue>
    </source>
</reference>
<sequence length="73" mass="7906">MAMAPPKRVRVHVPGVVCAAVSVVVIQRKEVDIMEDEAVIMVQLESLHKANVEQLGSIESCGGSLFHNNNPVK</sequence>
<dbReference type="EMBL" id="VSRR010001998">
    <property type="protein sequence ID" value="MPC28996.1"/>
    <property type="molecule type" value="Genomic_DNA"/>
</dbReference>
<dbReference type="AlphaFoldDB" id="A0A5B7E712"/>